<evidence type="ECO:0000256" key="1">
    <source>
        <dbReference type="ARBA" id="ARBA00004651"/>
    </source>
</evidence>
<evidence type="ECO:0000256" key="2">
    <source>
        <dbReference type="ARBA" id="ARBA00022475"/>
    </source>
</evidence>
<keyword evidence="3 6" id="KW-0812">Transmembrane</keyword>
<dbReference type="Pfam" id="PF06146">
    <property type="entry name" value="PsiE"/>
    <property type="match status" value="1"/>
</dbReference>
<evidence type="ECO:0000256" key="4">
    <source>
        <dbReference type="ARBA" id="ARBA00022989"/>
    </source>
</evidence>
<evidence type="ECO:0000256" key="5">
    <source>
        <dbReference type="ARBA" id="ARBA00023136"/>
    </source>
</evidence>
<reference evidence="7" key="1">
    <citation type="submission" date="2009-10" db="EMBL/GenBank/DDBJ databases">
        <title>Diversity of trophic interactions inside an arsenic-rich microbial ecosystem.</title>
        <authorList>
            <person name="Bertin P.N."/>
            <person name="Heinrich-Salmeron A."/>
            <person name="Pelletier E."/>
            <person name="Goulhen-Chollet F."/>
            <person name="Arsene-Ploetze F."/>
            <person name="Gallien S."/>
            <person name="Calteau A."/>
            <person name="Vallenet D."/>
            <person name="Casiot C."/>
            <person name="Chane-Woon-Ming B."/>
            <person name="Giloteaux L."/>
            <person name="Barakat M."/>
            <person name="Bonnefoy V."/>
            <person name="Bruneel O."/>
            <person name="Chandler M."/>
            <person name="Cleiss J."/>
            <person name="Duran R."/>
            <person name="Elbaz-Poulichet F."/>
            <person name="Fonknechten N."/>
            <person name="Lauga B."/>
            <person name="Mornico D."/>
            <person name="Ortet P."/>
            <person name="Schaeffer C."/>
            <person name="Siguier P."/>
            <person name="Alexander Thil Smith A."/>
            <person name="Van Dorsselaer A."/>
            <person name="Weissenbach J."/>
            <person name="Medigue C."/>
            <person name="Le Paslier D."/>
        </authorList>
    </citation>
    <scope>NUCLEOTIDE SEQUENCE</scope>
</reference>
<name>E6QWF9_9ZZZZ</name>
<dbReference type="AlphaFoldDB" id="E6QWF9"/>
<evidence type="ECO:0000256" key="3">
    <source>
        <dbReference type="ARBA" id="ARBA00022692"/>
    </source>
</evidence>
<comment type="caution">
    <text evidence="7">The sequence shown here is derived from an EMBL/GenBank/DDBJ whole genome shotgun (WGS) entry which is preliminary data.</text>
</comment>
<organism evidence="7">
    <name type="scientific">mine drainage metagenome</name>
    <dbReference type="NCBI Taxonomy" id="410659"/>
    <lineage>
        <taxon>unclassified sequences</taxon>
        <taxon>metagenomes</taxon>
        <taxon>ecological metagenomes</taxon>
    </lineage>
</organism>
<keyword evidence="2" id="KW-1003">Cell membrane</keyword>
<comment type="subcellular location">
    <subcellularLocation>
        <location evidence="1">Cell membrane</location>
        <topology evidence="1">Multi-pass membrane protein</topology>
    </subcellularLocation>
</comment>
<protein>
    <recommendedName>
        <fullName evidence="8">Phosphate-starvation-inducible E</fullName>
    </recommendedName>
</protein>
<dbReference type="InterPro" id="IPR020948">
    <property type="entry name" value="P_starv_induced_PsiE-like"/>
</dbReference>
<feature type="transmembrane region" description="Helical" evidence="6">
    <location>
        <begin position="30"/>
        <end position="55"/>
    </location>
</feature>
<evidence type="ECO:0000313" key="7">
    <source>
        <dbReference type="EMBL" id="CBI11582.1"/>
    </source>
</evidence>
<dbReference type="EMBL" id="CABR01000151">
    <property type="protein sequence ID" value="CBI11582.1"/>
    <property type="molecule type" value="Genomic_DNA"/>
</dbReference>
<dbReference type="GO" id="GO:0005886">
    <property type="term" value="C:plasma membrane"/>
    <property type="evidence" value="ECO:0007669"/>
    <property type="project" value="UniProtKB-SubCell"/>
</dbReference>
<feature type="transmembrane region" description="Helical" evidence="6">
    <location>
        <begin position="82"/>
        <end position="104"/>
    </location>
</feature>
<evidence type="ECO:0008006" key="8">
    <source>
        <dbReference type="Google" id="ProtNLM"/>
    </source>
</evidence>
<sequence>MPKQLFTGNRSPKILVTGMKSRSILIYGKILDVVVAALIFLMLLTLVGAVIGLVFDFMDAVNALRSTASAPLNLSHKLVDSAVQTLVTDVLSVFVLIELFHTFTDYLEFHRIRLRVLTEVGISFVLRDIFIGLYNNNMNWTEIIALSTLLAVLVTARIAAVQFHPSDESVE</sequence>
<accession>E6QWF9</accession>
<keyword evidence="5 6" id="KW-0472">Membrane</keyword>
<feature type="transmembrane region" description="Helical" evidence="6">
    <location>
        <begin position="140"/>
        <end position="160"/>
    </location>
</feature>
<evidence type="ECO:0000256" key="6">
    <source>
        <dbReference type="SAM" id="Phobius"/>
    </source>
</evidence>
<keyword evidence="4 6" id="KW-1133">Transmembrane helix</keyword>
<gene>
    <name evidence="7" type="ORF">CARN7_2416</name>
</gene>
<proteinExistence type="predicted"/>